<organism evidence="2 3">
    <name type="scientific">Brassica cretica</name>
    <name type="common">Mustard</name>
    <dbReference type="NCBI Taxonomy" id="69181"/>
    <lineage>
        <taxon>Eukaryota</taxon>
        <taxon>Viridiplantae</taxon>
        <taxon>Streptophyta</taxon>
        <taxon>Embryophyta</taxon>
        <taxon>Tracheophyta</taxon>
        <taxon>Spermatophyta</taxon>
        <taxon>Magnoliopsida</taxon>
        <taxon>eudicotyledons</taxon>
        <taxon>Gunneridae</taxon>
        <taxon>Pentapetalae</taxon>
        <taxon>rosids</taxon>
        <taxon>malvids</taxon>
        <taxon>Brassicales</taxon>
        <taxon>Brassicaceae</taxon>
        <taxon>Brassiceae</taxon>
        <taxon>Brassica</taxon>
    </lineage>
</organism>
<dbReference type="AlphaFoldDB" id="A0A8S9IGK1"/>
<evidence type="ECO:0000313" key="3">
    <source>
        <dbReference type="Proteomes" id="UP000712281"/>
    </source>
</evidence>
<reference evidence="2" key="1">
    <citation type="submission" date="2019-12" db="EMBL/GenBank/DDBJ databases">
        <title>Genome sequencing and annotation of Brassica cretica.</title>
        <authorList>
            <person name="Studholme D.J."/>
            <person name="Sarris P.F."/>
        </authorList>
    </citation>
    <scope>NUCLEOTIDE SEQUENCE</scope>
    <source>
        <strain evidence="2">PFS-001/15</strain>
        <tissue evidence="2">Leaf</tissue>
    </source>
</reference>
<dbReference type="Proteomes" id="UP000712281">
    <property type="component" value="Unassembled WGS sequence"/>
</dbReference>
<sequence>MTHSFLERIGQPEVDLANDREESVPFNVHDATSNLEFPSSQMFSMLFHDSLGTTKLKEMLWNSQGRLRDTKDDQEDSPGDEVFATDQGARGRMASENVLAAGIRSPILLYLVFVSRFRVFPKDIRKKYSGDLCARLAELPFSATNLGFFRKIFGRSTVMGLLPSFGPLLVCLRMISREGVLDMAFLRRFQRKKTTVCFRVLDGGTIKSEPDDAGQDETTVSHEF</sequence>
<gene>
    <name evidence="2" type="ORF">F2Q68_00025712</name>
</gene>
<evidence type="ECO:0000313" key="2">
    <source>
        <dbReference type="EMBL" id="KAF2568938.1"/>
    </source>
</evidence>
<feature type="region of interest" description="Disordered" evidence="1">
    <location>
        <begin position="66"/>
        <end position="86"/>
    </location>
</feature>
<proteinExistence type="predicted"/>
<name>A0A8S9IGK1_BRACR</name>
<dbReference type="EMBL" id="QGKW02001911">
    <property type="protein sequence ID" value="KAF2568938.1"/>
    <property type="molecule type" value="Genomic_DNA"/>
</dbReference>
<feature type="region of interest" description="Disordered" evidence="1">
    <location>
        <begin position="1"/>
        <end position="20"/>
    </location>
</feature>
<protein>
    <submittedName>
        <fullName evidence="2">Uncharacterized protein</fullName>
    </submittedName>
</protein>
<evidence type="ECO:0000256" key="1">
    <source>
        <dbReference type="SAM" id="MobiDB-lite"/>
    </source>
</evidence>
<accession>A0A8S9IGK1</accession>
<comment type="caution">
    <text evidence="2">The sequence shown here is derived from an EMBL/GenBank/DDBJ whole genome shotgun (WGS) entry which is preliminary data.</text>
</comment>